<name>A0ABS5A962_9PSEU</name>
<evidence type="ECO:0000313" key="3">
    <source>
        <dbReference type="Proteomes" id="UP001519363"/>
    </source>
</evidence>
<dbReference type="Proteomes" id="UP001519363">
    <property type="component" value="Unassembled WGS sequence"/>
</dbReference>
<evidence type="ECO:0000256" key="1">
    <source>
        <dbReference type="SAM" id="MobiDB-lite"/>
    </source>
</evidence>
<evidence type="ECO:0000313" key="2">
    <source>
        <dbReference type="EMBL" id="MBP2473118.1"/>
    </source>
</evidence>
<dbReference type="RefSeq" id="WP_086781385.1">
    <property type="nucleotide sequence ID" value="NZ_JAGIOO010000001.1"/>
</dbReference>
<feature type="region of interest" description="Disordered" evidence="1">
    <location>
        <begin position="1"/>
        <end position="28"/>
    </location>
</feature>
<comment type="caution">
    <text evidence="2">The sequence shown here is derived from an EMBL/GenBank/DDBJ whole genome shotgun (WGS) entry which is preliminary data.</text>
</comment>
<keyword evidence="3" id="KW-1185">Reference proteome</keyword>
<reference evidence="2 3" key="1">
    <citation type="submission" date="2021-03" db="EMBL/GenBank/DDBJ databases">
        <title>Sequencing the genomes of 1000 actinobacteria strains.</title>
        <authorList>
            <person name="Klenk H.-P."/>
        </authorList>
    </citation>
    <scope>NUCLEOTIDE SEQUENCE [LARGE SCALE GENOMIC DNA]</scope>
    <source>
        <strain evidence="2 3">DSM 44580</strain>
    </source>
</reference>
<protein>
    <recommendedName>
        <fullName evidence="4">Band 7 domain-containing protein</fullName>
    </recommendedName>
</protein>
<accession>A0ABS5A962</accession>
<organism evidence="2 3">
    <name type="scientific">Crossiella equi</name>
    <dbReference type="NCBI Taxonomy" id="130796"/>
    <lineage>
        <taxon>Bacteria</taxon>
        <taxon>Bacillati</taxon>
        <taxon>Actinomycetota</taxon>
        <taxon>Actinomycetes</taxon>
        <taxon>Pseudonocardiales</taxon>
        <taxon>Pseudonocardiaceae</taxon>
        <taxon>Crossiella</taxon>
    </lineage>
</organism>
<proteinExistence type="predicted"/>
<gene>
    <name evidence="2" type="ORF">JOF53_001990</name>
</gene>
<evidence type="ECO:0008006" key="4">
    <source>
        <dbReference type="Google" id="ProtNLM"/>
    </source>
</evidence>
<sequence length="326" mass="36505">MNGQKQEEHETSETAEAPEKEVVVEKEAAAAPKVEPGFTNPIVGERHFRAAELLFHRLPARARIFRVCLTRSGRFVEYPPDRQPTTGELLWNSVRTVYDIDMGSHVSQVEIELPSRGDEVTFRAVVDLVWRVVRPSEVVASGLTDVRRSLTPLLLQHLRAVTRRFEVHEAERAEAAANQTLTEANLGEGFGLSLQAFVRVAMDGASLERAAIQRKLEHFRSIIAAGDFDQAALQLTLKPEDISAVVQALVQERDSHRQAVFDFVTRLLESDALDRWQIDDQVRATLQWLRESGFKVLTGVDEARSVSFGEKPREPLIARSNGAGRP</sequence>
<dbReference type="EMBL" id="JAGIOO010000001">
    <property type="protein sequence ID" value="MBP2473118.1"/>
    <property type="molecule type" value="Genomic_DNA"/>
</dbReference>